<dbReference type="Gene3D" id="3.40.30.10">
    <property type="entry name" value="Glutaredoxin"/>
    <property type="match status" value="1"/>
</dbReference>
<gene>
    <name evidence="2" type="ORF">COW99_03700</name>
</gene>
<evidence type="ECO:0000256" key="1">
    <source>
        <dbReference type="SAM" id="Phobius"/>
    </source>
</evidence>
<dbReference type="SUPFAM" id="SSF52833">
    <property type="entry name" value="Thioredoxin-like"/>
    <property type="match status" value="1"/>
</dbReference>
<name>A0A2H0BV20_9BACT</name>
<sequence length="126" mass="14355">MKKLIVFTIIIAIIGGLGYLYINSKNKPGKYDNLAQCLTENGTKMFGAYWCPHCLNQKKEFGNSWKYIKYIECSLPGGQAQTQECNDEGIESYPTWEFADKIRLTGEIPLEQLAEKSNCEYTLPNK</sequence>
<dbReference type="PANTHER" id="PTHR34573:SF1">
    <property type="entry name" value="VITAMIN K EPOXIDE REDUCTASE DOMAIN-CONTAINING PROTEIN"/>
    <property type="match status" value="1"/>
</dbReference>
<organism evidence="2 3">
    <name type="scientific">Candidatus Roizmanbacteria bacterium CG22_combo_CG10-13_8_21_14_all_38_20</name>
    <dbReference type="NCBI Taxonomy" id="1974862"/>
    <lineage>
        <taxon>Bacteria</taxon>
        <taxon>Candidatus Roizmaniibacteriota</taxon>
    </lineage>
</organism>
<feature type="transmembrane region" description="Helical" evidence="1">
    <location>
        <begin position="6"/>
        <end position="22"/>
    </location>
</feature>
<dbReference type="InterPro" id="IPR036249">
    <property type="entry name" value="Thioredoxin-like_sf"/>
</dbReference>
<keyword evidence="1" id="KW-0812">Transmembrane</keyword>
<evidence type="ECO:0000313" key="2">
    <source>
        <dbReference type="EMBL" id="PIP61523.1"/>
    </source>
</evidence>
<accession>A0A2H0BV20</accession>
<keyword evidence="1" id="KW-1133">Transmembrane helix</keyword>
<proteinExistence type="predicted"/>
<dbReference type="PANTHER" id="PTHR34573">
    <property type="entry name" value="VKC DOMAIN-CONTAINING PROTEIN"/>
    <property type="match status" value="1"/>
</dbReference>
<keyword evidence="1" id="KW-0472">Membrane</keyword>
<reference evidence="2 3" key="1">
    <citation type="submission" date="2017-09" db="EMBL/GenBank/DDBJ databases">
        <title>Depth-based differentiation of microbial function through sediment-hosted aquifers and enrichment of novel symbionts in the deep terrestrial subsurface.</title>
        <authorList>
            <person name="Probst A.J."/>
            <person name="Ladd B."/>
            <person name="Jarett J.K."/>
            <person name="Geller-Mcgrath D.E."/>
            <person name="Sieber C.M."/>
            <person name="Emerson J.B."/>
            <person name="Anantharaman K."/>
            <person name="Thomas B.C."/>
            <person name="Malmstrom R."/>
            <person name="Stieglmeier M."/>
            <person name="Klingl A."/>
            <person name="Woyke T."/>
            <person name="Ryan C.M."/>
            <person name="Banfield J.F."/>
        </authorList>
    </citation>
    <scope>NUCLEOTIDE SEQUENCE [LARGE SCALE GENOMIC DNA]</scope>
    <source>
        <strain evidence="2">CG22_combo_CG10-13_8_21_14_all_38_20</strain>
    </source>
</reference>
<comment type="caution">
    <text evidence="2">The sequence shown here is derived from an EMBL/GenBank/DDBJ whole genome shotgun (WGS) entry which is preliminary data.</text>
</comment>
<protein>
    <recommendedName>
        <fullName evidence="4">Thioredoxin domain-containing protein</fullName>
    </recommendedName>
</protein>
<evidence type="ECO:0008006" key="4">
    <source>
        <dbReference type="Google" id="ProtNLM"/>
    </source>
</evidence>
<evidence type="ECO:0000313" key="3">
    <source>
        <dbReference type="Proteomes" id="UP000231246"/>
    </source>
</evidence>
<dbReference type="Proteomes" id="UP000231246">
    <property type="component" value="Unassembled WGS sequence"/>
</dbReference>
<dbReference type="AlphaFoldDB" id="A0A2H0BV20"/>
<dbReference type="EMBL" id="PCTA01000025">
    <property type="protein sequence ID" value="PIP61523.1"/>
    <property type="molecule type" value="Genomic_DNA"/>
</dbReference>